<keyword evidence="10" id="KW-0325">Glycoprotein</keyword>
<feature type="binding site" evidence="17">
    <location>
        <position position="140"/>
    </location>
    <ligand>
        <name>substrate</name>
    </ligand>
</feature>
<keyword evidence="11" id="KW-0119">Carbohydrate metabolism</keyword>
<evidence type="ECO:0000256" key="16">
    <source>
        <dbReference type="PIRSR" id="PIRSR001024-4"/>
    </source>
</evidence>
<evidence type="ECO:0000256" key="5">
    <source>
        <dbReference type="ARBA" id="ARBA00022723"/>
    </source>
</evidence>
<feature type="binding site" evidence="17">
    <location>
        <position position="376"/>
    </location>
    <ligand>
        <name>substrate</name>
    </ligand>
</feature>
<keyword evidence="21" id="KW-1185">Reference proteome</keyword>
<evidence type="ECO:0000256" key="1">
    <source>
        <dbReference type="ARBA" id="ARBA00000548"/>
    </source>
</evidence>
<accession>A0AAD6XDQ8</accession>
<feature type="signal peptide" evidence="18">
    <location>
        <begin position="1"/>
        <end position="20"/>
    </location>
</feature>
<dbReference type="Pfam" id="PF09260">
    <property type="entry name" value="A_amylase_dom_C"/>
    <property type="match status" value="1"/>
</dbReference>
<feature type="chain" id="PRO_5042156707" description="alpha-amylase" evidence="18">
    <location>
        <begin position="21"/>
        <end position="549"/>
    </location>
</feature>
<evidence type="ECO:0000256" key="17">
    <source>
        <dbReference type="PIRSR" id="PIRSR001024-5"/>
    </source>
</evidence>
<evidence type="ECO:0000256" key="6">
    <source>
        <dbReference type="ARBA" id="ARBA00022729"/>
    </source>
</evidence>
<evidence type="ECO:0000313" key="21">
    <source>
        <dbReference type="Proteomes" id="UP001218188"/>
    </source>
</evidence>
<name>A0AAD6XDQ8_9AGAR</name>
<feature type="binding site" evidence="15">
    <location>
        <position position="139"/>
    </location>
    <ligand>
        <name>Ca(2+)</name>
        <dbReference type="ChEBI" id="CHEBI:29108"/>
        <label>1</label>
    </ligand>
</feature>
<reference evidence="20" key="1">
    <citation type="submission" date="2023-03" db="EMBL/GenBank/DDBJ databases">
        <title>Massive genome expansion in bonnet fungi (Mycena s.s.) driven by repeated elements and novel gene families across ecological guilds.</title>
        <authorList>
            <consortium name="Lawrence Berkeley National Laboratory"/>
            <person name="Harder C.B."/>
            <person name="Miyauchi S."/>
            <person name="Viragh M."/>
            <person name="Kuo A."/>
            <person name="Thoen E."/>
            <person name="Andreopoulos B."/>
            <person name="Lu D."/>
            <person name="Skrede I."/>
            <person name="Drula E."/>
            <person name="Henrissat B."/>
            <person name="Morin E."/>
            <person name="Kohler A."/>
            <person name="Barry K."/>
            <person name="LaButti K."/>
            <person name="Morin E."/>
            <person name="Salamov A."/>
            <person name="Lipzen A."/>
            <person name="Mereny Z."/>
            <person name="Hegedus B."/>
            <person name="Baldrian P."/>
            <person name="Stursova M."/>
            <person name="Weitz H."/>
            <person name="Taylor A."/>
            <person name="Grigoriev I.V."/>
            <person name="Nagy L.G."/>
            <person name="Martin F."/>
            <person name="Kauserud H."/>
        </authorList>
    </citation>
    <scope>NUCLEOTIDE SEQUENCE</scope>
    <source>
        <strain evidence="20">CBHHK200</strain>
    </source>
</reference>
<evidence type="ECO:0000256" key="13">
    <source>
        <dbReference type="PIRSR" id="PIRSR001024-1"/>
    </source>
</evidence>
<dbReference type="InterPro" id="IPR015340">
    <property type="entry name" value="A_amylase_C_dom"/>
</dbReference>
<dbReference type="PANTHER" id="PTHR10357:SF215">
    <property type="entry name" value="ALPHA-AMYLASE 1"/>
    <property type="match status" value="1"/>
</dbReference>
<dbReference type="Gene3D" id="2.60.40.1180">
    <property type="entry name" value="Golgi alpha-mannosidase II"/>
    <property type="match status" value="1"/>
</dbReference>
<feature type="binding site" evidence="15">
    <location>
        <position position="236"/>
    </location>
    <ligand>
        <name>Ca(2+)</name>
        <dbReference type="ChEBI" id="CHEBI:29108"/>
        <label>1</label>
    </ligand>
</feature>
<dbReference type="EC" id="3.2.1.1" evidence="4"/>
<dbReference type="GO" id="GO:0016052">
    <property type="term" value="P:carbohydrate catabolic process"/>
    <property type="evidence" value="ECO:0007669"/>
    <property type="project" value="InterPro"/>
</dbReference>
<feature type="binding site" evidence="17">
    <location>
        <position position="328"/>
    </location>
    <ligand>
        <name>substrate</name>
    </ligand>
</feature>
<gene>
    <name evidence="20" type="ORF">C8F04DRAFT_939189</name>
</gene>
<comment type="similarity">
    <text evidence="3">Belongs to the glycosyl hydrolase 13 family.</text>
</comment>
<evidence type="ECO:0000313" key="20">
    <source>
        <dbReference type="EMBL" id="KAJ7046222.1"/>
    </source>
</evidence>
<keyword evidence="12" id="KW-0326">Glycosidase</keyword>
<dbReference type="InterPro" id="IPR013780">
    <property type="entry name" value="Glyco_hydro_b"/>
</dbReference>
<keyword evidence="5 15" id="KW-0479">Metal-binding</keyword>
<proteinExistence type="inferred from homology"/>
<feature type="binding site" evidence="15">
    <location>
        <position position="201"/>
    </location>
    <ligand>
        <name>Ca(2+)</name>
        <dbReference type="ChEBI" id="CHEBI:29108"/>
        <label>1</label>
    </ligand>
</feature>
<feature type="disulfide bond" evidence="16">
    <location>
        <begin position="176"/>
        <end position="190"/>
    </location>
</feature>
<dbReference type="SUPFAM" id="SSF51445">
    <property type="entry name" value="(Trans)glycosidases"/>
    <property type="match status" value="1"/>
</dbReference>
<dbReference type="GO" id="GO:0005509">
    <property type="term" value="F:calcium ion binding"/>
    <property type="evidence" value="ECO:0007669"/>
    <property type="project" value="InterPro"/>
</dbReference>
<dbReference type="InterPro" id="IPR006047">
    <property type="entry name" value="GH13_cat_dom"/>
</dbReference>
<keyword evidence="8 15" id="KW-0106">Calcium</keyword>
<dbReference type="SMART" id="SM00642">
    <property type="entry name" value="Aamy"/>
    <property type="match status" value="1"/>
</dbReference>
<protein>
    <recommendedName>
        <fullName evidence="4">alpha-amylase</fullName>
        <ecNumber evidence="4">3.2.1.1</ecNumber>
    </recommendedName>
</protein>
<dbReference type="PIRSF" id="PIRSF001024">
    <property type="entry name" value="Alph-amyl_fung"/>
    <property type="match status" value="1"/>
</dbReference>
<evidence type="ECO:0000256" key="8">
    <source>
        <dbReference type="ARBA" id="ARBA00022837"/>
    </source>
</evidence>
<evidence type="ECO:0000256" key="7">
    <source>
        <dbReference type="ARBA" id="ARBA00022801"/>
    </source>
</evidence>
<dbReference type="AlphaFoldDB" id="A0AAD6XDQ8"/>
<feature type="site" description="Transition state stabilizer" evidence="14">
    <location>
        <position position="328"/>
    </location>
</feature>
<dbReference type="Gene3D" id="3.20.20.80">
    <property type="entry name" value="Glycosidases"/>
    <property type="match status" value="1"/>
</dbReference>
<dbReference type="PANTHER" id="PTHR10357">
    <property type="entry name" value="ALPHA-AMYLASE FAMILY MEMBER"/>
    <property type="match status" value="1"/>
</dbReference>
<evidence type="ECO:0000256" key="14">
    <source>
        <dbReference type="PIRSR" id="PIRSR001024-2"/>
    </source>
</evidence>
<keyword evidence="9 16" id="KW-1015">Disulfide bond</keyword>
<feature type="domain" description="Glycosyl hydrolase family 13 catalytic" evidence="19">
    <location>
        <begin position="33"/>
        <end position="401"/>
    </location>
</feature>
<dbReference type="FunFam" id="3.20.20.80:FF:000120">
    <property type="entry name" value="Alpha-amylase A"/>
    <property type="match status" value="1"/>
</dbReference>
<feature type="binding site" evidence="15">
    <location>
        <position position="256"/>
    </location>
    <ligand>
        <name>Ca(2+)</name>
        <dbReference type="ChEBI" id="CHEBI:29108"/>
        <label>2</label>
    </ligand>
</feature>
<evidence type="ECO:0000259" key="19">
    <source>
        <dbReference type="SMART" id="SM00642"/>
    </source>
</evidence>
<dbReference type="GO" id="GO:0004556">
    <property type="term" value="F:alpha-amylase activity"/>
    <property type="evidence" value="ECO:0007669"/>
    <property type="project" value="UniProtKB-EC"/>
</dbReference>
<organism evidence="20 21">
    <name type="scientific">Mycena alexandri</name>
    <dbReference type="NCBI Taxonomy" id="1745969"/>
    <lineage>
        <taxon>Eukaryota</taxon>
        <taxon>Fungi</taxon>
        <taxon>Dikarya</taxon>
        <taxon>Basidiomycota</taxon>
        <taxon>Agaricomycotina</taxon>
        <taxon>Agaricomycetes</taxon>
        <taxon>Agaricomycetidae</taxon>
        <taxon>Agaricales</taxon>
        <taxon>Marasmiineae</taxon>
        <taxon>Mycenaceae</taxon>
        <taxon>Mycena</taxon>
    </lineage>
</organism>
<keyword evidence="7 20" id="KW-0378">Hydrolase</keyword>
<evidence type="ECO:0000256" key="11">
    <source>
        <dbReference type="ARBA" id="ARBA00023277"/>
    </source>
</evidence>
<dbReference type="Proteomes" id="UP001218188">
    <property type="component" value="Unassembled WGS sequence"/>
</dbReference>
<evidence type="ECO:0000256" key="2">
    <source>
        <dbReference type="ARBA" id="ARBA00001913"/>
    </source>
</evidence>
<dbReference type="InterPro" id="IPR017853">
    <property type="entry name" value="GH"/>
</dbReference>
<dbReference type="CDD" id="cd11319">
    <property type="entry name" value="AmyAc_euk_AmyA"/>
    <property type="match status" value="1"/>
</dbReference>
<feature type="binding site" evidence="17">
    <location>
        <position position="101"/>
    </location>
    <ligand>
        <name>substrate</name>
    </ligand>
</feature>
<keyword evidence="6 18" id="KW-0732">Signal</keyword>
<feature type="binding site" evidence="17">
    <location>
        <position position="230"/>
    </location>
    <ligand>
        <name>substrate</name>
    </ligand>
</feature>
<dbReference type="EMBL" id="JARJCM010000003">
    <property type="protein sequence ID" value="KAJ7046222.1"/>
    <property type="molecule type" value="Genomic_DNA"/>
</dbReference>
<evidence type="ECO:0000256" key="9">
    <source>
        <dbReference type="ARBA" id="ARBA00023157"/>
    </source>
</evidence>
<dbReference type="Pfam" id="PF00128">
    <property type="entry name" value="Alpha-amylase"/>
    <property type="match status" value="1"/>
</dbReference>
<feature type="binding site" evidence="15">
    <location>
        <position position="232"/>
    </location>
    <ligand>
        <name>Ca(2+)</name>
        <dbReference type="ChEBI" id="CHEBI:29108"/>
        <label>2</label>
    </ligand>
</feature>
<sequence length="549" mass="58251">MLLPLFAVLLSLLLASPTLAASAEDWSKRSIYQLVTDRFATSNDSVAPCDTSLRTYCGGSWTGIIDHLDYIQQMGFDAVWISPIAQNAEDTAYGKGYHGYWSTNLDLLNPHFGADSDLKALSKALHARAMYLMLDVVVNHYAGVPTNTTISPANLFTLDYSSLLPFGTQDDFHPQCFIGNSNDQAVLEQCWLGDENLPLPDVNTEDPGVVATLNAWIKKTVSEYGADGIRIDTVKHIRRNFWPDFAKSAGVFTLGEILTTDPVYAASYLGAAVDGVFDYPKYYQTVTAFGSTSGNLSALQTSPSLPALAPPSAPGRRVLTAAFLENHDQPRFPSYASTDTALTKNAMTSVFVGDGMPVLYYGQEQGYQGGADPGNREALWLSGYETNKPLVAHVKALNAARKLAIAKNPAFLTTQASWIQQSNPSALMLSKPPLLTLLTNIGANTSAVQPTWHIPAGMYKPNTTLVDLLACQAVVVDGGEAGGGVTEVRAQGGMPQVLVPASMLSRKGDGACPALAGAGGSSGAVRAGRGRVVRGLAAVGTVVGVVGLL</sequence>
<evidence type="ECO:0000256" key="10">
    <source>
        <dbReference type="ARBA" id="ARBA00023180"/>
    </source>
</evidence>
<comment type="cofactor">
    <cofactor evidence="2">
        <name>Ca(2+)</name>
        <dbReference type="ChEBI" id="CHEBI:29108"/>
    </cofactor>
</comment>
<dbReference type="SUPFAM" id="SSF51011">
    <property type="entry name" value="Glycosyl hydrolase domain"/>
    <property type="match status" value="1"/>
</dbReference>
<feature type="disulfide bond" evidence="16">
    <location>
        <begin position="49"/>
        <end position="57"/>
    </location>
</feature>
<comment type="catalytic activity">
    <reaction evidence="1">
        <text>Endohydrolysis of (1-&gt;4)-alpha-D-glucosidic linkages in polysaccharides containing three or more (1-&gt;4)-alpha-linked D-glucose units.</text>
        <dbReference type="EC" id="3.2.1.1"/>
    </reaction>
</comment>
<feature type="active site" description="Proton donor" evidence="13">
    <location>
        <position position="256"/>
    </location>
</feature>
<evidence type="ECO:0000256" key="15">
    <source>
        <dbReference type="PIRSR" id="PIRSR001024-3"/>
    </source>
</evidence>
<comment type="caution">
    <text evidence="20">The sequence shown here is derived from an EMBL/GenBank/DDBJ whole genome shotgun (WGS) entry which is preliminary data.</text>
</comment>
<evidence type="ECO:0000256" key="18">
    <source>
        <dbReference type="SAM" id="SignalP"/>
    </source>
</evidence>
<evidence type="ECO:0000256" key="12">
    <source>
        <dbReference type="ARBA" id="ARBA00023295"/>
    </source>
</evidence>
<evidence type="ECO:0000256" key="4">
    <source>
        <dbReference type="ARBA" id="ARBA00012595"/>
    </source>
</evidence>
<feature type="active site" description="Nucleophile" evidence="13">
    <location>
        <position position="232"/>
    </location>
</feature>
<evidence type="ECO:0000256" key="3">
    <source>
        <dbReference type="ARBA" id="ARBA00008061"/>
    </source>
</evidence>
<feature type="binding site" evidence="15">
    <location>
        <position position="188"/>
    </location>
    <ligand>
        <name>Ca(2+)</name>
        <dbReference type="ChEBI" id="CHEBI:29108"/>
        <label>1</label>
    </ligand>
</feature>
<dbReference type="InterPro" id="IPR013777">
    <property type="entry name" value="A-amylase-like"/>
</dbReference>